<reference evidence="4" key="3">
    <citation type="submission" date="2016-03" db="UniProtKB">
        <authorList>
            <consortium name="EnsemblProtists"/>
        </authorList>
    </citation>
    <scope>IDENTIFICATION</scope>
</reference>
<dbReference type="PRINTS" id="PR00421">
    <property type="entry name" value="THIOREDOXIN"/>
</dbReference>
<dbReference type="AlphaFoldDB" id="L1JSH4"/>
<dbReference type="OrthoDB" id="427280at2759"/>
<comment type="similarity">
    <text evidence="1">Belongs to the protein disulfide isomerase family.</text>
</comment>
<accession>L1JSH4</accession>
<dbReference type="GO" id="GO:0034976">
    <property type="term" value="P:response to endoplasmic reticulum stress"/>
    <property type="evidence" value="ECO:0007669"/>
    <property type="project" value="TreeGrafter"/>
</dbReference>
<feature type="domain" description="Thioredoxin" evidence="2">
    <location>
        <begin position="41"/>
        <end position="195"/>
    </location>
</feature>
<dbReference type="KEGG" id="gtt:GUITHDRAFT_103061"/>
<dbReference type="GeneID" id="17307908"/>
<protein>
    <recommendedName>
        <fullName evidence="2">Thioredoxin domain-containing protein</fullName>
    </recommendedName>
</protein>
<dbReference type="SUPFAM" id="SSF52833">
    <property type="entry name" value="Thioredoxin-like"/>
    <property type="match status" value="3"/>
</dbReference>
<dbReference type="GO" id="GO:0006457">
    <property type="term" value="P:protein folding"/>
    <property type="evidence" value="ECO:0007669"/>
    <property type="project" value="TreeGrafter"/>
</dbReference>
<evidence type="ECO:0000313" key="4">
    <source>
        <dbReference type="EnsemblProtists" id="EKX51140"/>
    </source>
</evidence>
<name>L1JSH4_GUITC</name>
<gene>
    <name evidence="3" type="ORF">GUITHDRAFT_103061</name>
</gene>
<dbReference type="STRING" id="905079.L1JSH4"/>
<dbReference type="PROSITE" id="PS00194">
    <property type="entry name" value="THIOREDOXIN_1"/>
    <property type="match status" value="1"/>
</dbReference>
<dbReference type="CDD" id="cd02961">
    <property type="entry name" value="PDI_a_family"/>
    <property type="match status" value="1"/>
</dbReference>
<dbReference type="PROSITE" id="PS51352">
    <property type="entry name" value="THIOREDOXIN_2"/>
    <property type="match status" value="2"/>
</dbReference>
<dbReference type="GO" id="GO:0005783">
    <property type="term" value="C:endoplasmic reticulum"/>
    <property type="evidence" value="ECO:0007669"/>
    <property type="project" value="TreeGrafter"/>
</dbReference>
<sequence length="581" mass="66343">MEKGNRATRGIFISMLAKDGLAIVTQEAGMGRTVLLFLFCLASSSLFHVRSSPADPWEGDVDTVILDRNNFTSYVQSQKLVMVEFYTPWCGHCRGFAPLYAQAAKQLKKDGIPLAKVNMDQEMNHPFAGEFGISGFPTIRVFKRMYDSDPNQPLGTLERWDNEERTTERVVTYMREIGLPPREVTSSEELDKILEANVDFSDQKVSSVVLGVFPEGENSKKFEAFKEAKFGRLLPLYVWVKDASLAKKWLSEEDQKVKEGVFVITKYTQDPKGPVYRLEKEKEEDVDGIVRFVDVHGAPVVWYYSDALTNQITTGKLQKFLWAFVEKGTEQWAQYDKVLHQVALDKRGEMKFVLVPGEAQGLLQFFRMDRALLPQIMIIDLHPEVGQRQFKYGKLDKKTKQWNTDKAKNIDADELNKFLEKYNSGKLKRFLRSEPVPVKQEGSVVTIVGDTFEETIRSGKDVLINFYGDFSWCKHCEAFEPEYAKVGEFFKQVKSLVIAKMDFPANDIEDAKKRGMEITGYPDVYLFRAGEHHLKPIRFDSSKYNNERGLGAISQFVMANVAIPFQSSKGEVFGGKKREEL</sequence>
<dbReference type="InterPro" id="IPR017937">
    <property type="entry name" value="Thioredoxin_CS"/>
</dbReference>
<dbReference type="Proteomes" id="UP000011087">
    <property type="component" value="Unassembled WGS sequence"/>
</dbReference>
<reference evidence="3 5" key="1">
    <citation type="journal article" date="2012" name="Nature">
        <title>Algal genomes reveal evolutionary mosaicism and the fate of nucleomorphs.</title>
        <authorList>
            <consortium name="DOE Joint Genome Institute"/>
            <person name="Curtis B.A."/>
            <person name="Tanifuji G."/>
            <person name="Burki F."/>
            <person name="Gruber A."/>
            <person name="Irimia M."/>
            <person name="Maruyama S."/>
            <person name="Arias M.C."/>
            <person name="Ball S.G."/>
            <person name="Gile G.H."/>
            <person name="Hirakawa Y."/>
            <person name="Hopkins J.F."/>
            <person name="Kuo A."/>
            <person name="Rensing S.A."/>
            <person name="Schmutz J."/>
            <person name="Symeonidi A."/>
            <person name="Elias M."/>
            <person name="Eveleigh R.J."/>
            <person name="Herman E.K."/>
            <person name="Klute M.J."/>
            <person name="Nakayama T."/>
            <person name="Obornik M."/>
            <person name="Reyes-Prieto A."/>
            <person name="Armbrust E.V."/>
            <person name="Aves S.J."/>
            <person name="Beiko R.G."/>
            <person name="Coutinho P."/>
            <person name="Dacks J.B."/>
            <person name="Durnford D.G."/>
            <person name="Fast N.M."/>
            <person name="Green B.R."/>
            <person name="Grisdale C.J."/>
            <person name="Hempel F."/>
            <person name="Henrissat B."/>
            <person name="Hoppner M.P."/>
            <person name="Ishida K."/>
            <person name="Kim E."/>
            <person name="Koreny L."/>
            <person name="Kroth P.G."/>
            <person name="Liu Y."/>
            <person name="Malik S.B."/>
            <person name="Maier U.G."/>
            <person name="McRose D."/>
            <person name="Mock T."/>
            <person name="Neilson J.A."/>
            <person name="Onodera N.T."/>
            <person name="Poole A.M."/>
            <person name="Pritham E.J."/>
            <person name="Richards T.A."/>
            <person name="Rocap G."/>
            <person name="Roy S.W."/>
            <person name="Sarai C."/>
            <person name="Schaack S."/>
            <person name="Shirato S."/>
            <person name="Slamovits C.H."/>
            <person name="Spencer D.F."/>
            <person name="Suzuki S."/>
            <person name="Worden A.Z."/>
            <person name="Zauner S."/>
            <person name="Barry K."/>
            <person name="Bell C."/>
            <person name="Bharti A.K."/>
            <person name="Crow J.A."/>
            <person name="Grimwood J."/>
            <person name="Kramer R."/>
            <person name="Lindquist E."/>
            <person name="Lucas S."/>
            <person name="Salamov A."/>
            <person name="McFadden G.I."/>
            <person name="Lane C.E."/>
            <person name="Keeling P.J."/>
            <person name="Gray M.W."/>
            <person name="Grigoriev I.V."/>
            <person name="Archibald J.M."/>
        </authorList>
    </citation>
    <scope>NUCLEOTIDE SEQUENCE</scope>
    <source>
        <strain evidence="3 5">CCMP2712</strain>
    </source>
</reference>
<dbReference type="EMBL" id="JH992976">
    <property type="protein sequence ID" value="EKX51140.1"/>
    <property type="molecule type" value="Genomic_DNA"/>
</dbReference>
<evidence type="ECO:0000313" key="5">
    <source>
        <dbReference type="Proteomes" id="UP000011087"/>
    </source>
</evidence>
<dbReference type="PANTHER" id="PTHR18929">
    <property type="entry name" value="PROTEIN DISULFIDE ISOMERASE"/>
    <property type="match status" value="1"/>
</dbReference>
<dbReference type="GO" id="GO:0003756">
    <property type="term" value="F:protein disulfide isomerase activity"/>
    <property type="evidence" value="ECO:0007669"/>
    <property type="project" value="TreeGrafter"/>
</dbReference>
<reference evidence="5" key="2">
    <citation type="submission" date="2012-11" db="EMBL/GenBank/DDBJ databases">
        <authorList>
            <person name="Kuo A."/>
            <person name="Curtis B.A."/>
            <person name="Tanifuji G."/>
            <person name="Burki F."/>
            <person name="Gruber A."/>
            <person name="Irimia M."/>
            <person name="Maruyama S."/>
            <person name="Arias M.C."/>
            <person name="Ball S.G."/>
            <person name="Gile G.H."/>
            <person name="Hirakawa Y."/>
            <person name="Hopkins J.F."/>
            <person name="Rensing S.A."/>
            <person name="Schmutz J."/>
            <person name="Symeonidi A."/>
            <person name="Elias M."/>
            <person name="Eveleigh R.J."/>
            <person name="Herman E.K."/>
            <person name="Klute M.J."/>
            <person name="Nakayama T."/>
            <person name="Obornik M."/>
            <person name="Reyes-Prieto A."/>
            <person name="Armbrust E.V."/>
            <person name="Aves S.J."/>
            <person name="Beiko R.G."/>
            <person name="Coutinho P."/>
            <person name="Dacks J.B."/>
            <person name="Durnford D.G."/>
            <person name="Fast N.M."/>
            <person name="Green B.R."/>
            <person name="Grisdale C."/>
            <person name="Hempe F."/>
            <person name="Henrissat B."/>
            <person name="Hoppner M.P."/>
            <person name="Ishida K.-I."/>
            <person name="Kim E."/>
            <person name="Koreny L."/>
            <person name="Kroth P.G."/>
            <person name="Liu Y."/>
            <person name="Malik S.-B."/>
            <person name="Maier U.G."/>
            <person name="McRose D."/>
            <person name="Mock T."/>
            <person name="Neilson J.A."/>
            <person name="Onodera N.T."/>
            <person name="Poole A.M."/>
            <person name="Pritham E.J."/>
            <person name="Richards T.A."/>
            <person name="Rocap G."/>
            <person name="Roy S.W."/>
            <person name="Sarai C."/>
            <person name="Schaack S."/>
            <person name="Shirato S."/>
            <person name="Slamovits C.H."/>
            <person name="Spencer D.F."/>
            <person name="Suzuki S."/>
            <person name="Worden A.Z."/>
            <person name="Zauner S."/>
            <person name="Barry K."/>
            <person name="Bell C."/>
            <person name="Bharti A.K."/>
            <person name="Crow J.A."/>
            <person name="Grimwood J."/>
            <person name="Kramer R."/>
            <person name="Lindquist E."/>
            <person name="Lucas S."/>
            <person name="Salamov A."/>
            <person name="McFadden G.I."/>
            <person name="Lane C.E."/>
            <person name="Keeling P.J."/>
            <person name="Gray M.W."/>
            <person name="Grigoriev I.V."/>
            <person name="Archibald J.M."/>
        </authorList>
    </citation>
    <scope>NUCLEOTIDE SEQUENCE</scope>
    <source>
        <strain evidence="5">CCMP2712</strain>
    </source>
</reference>
<dbReference type="InterPro" id="IPR013766">
    <property type="entry name" value="Thioredoxin_domain"/>
</dbReference>
<evidence type="ECO:0000259" key="2">
    <source>
        <dbReference type="PROSITE" id="PS51352"/>
    </source>
</evidence>
<dbReference type="Pfam" id="PF00085">
    <property type="entry name" value="Thioredoxin"/>
    <property type="match status" value="2"/>
</dbReference>
<proteinExistence type="inferred from homology"/>
<dbReference type="eggNOG" id="KOG0190">
    <property type="taxonomic scope" value="Eukaryota"/>
</dbReference>
<keyword evidence="5" id="KW-1185">Reference proteome</keyword>
<evidence type="ECO:0000256" key="1">
    <source>
        <dbReference type="ARBA" id="ARBA00006347"/>
    </source>
</evidence>
<organism evidence="3">
    <name type="scientific">Guillardia theta (strain CCMP2712)</name>
    <name type="common">Cryptophyte</name>
    <dbReference type="NCBI Taxonomy" id="905079"/>
    <lineage>
        <taxon>Eukaryota</taxon>
        <taxon>Cryptophyceae</taxon>
        <taxon>Pyrenomonadales</taxon>
        <taxon>Geminigeraceae</taxon>
        <taxon>Guillardia</taxon>
    </lineage>
</organism>
<dbReference type="Gene3D" id="3.40.30.10">
    <property type="entry name" value="Glutaredoxin"/>
    <property type="match status" value="3"/>
</dbReference>
<dbReference type="RefSeq" id="XP_005838120.1">
    <property type="nucleotide sequence ID" value="XM_005838063.1"/>
</dbReference>
<evidence type="ECO:0000313" key="3">
    <source>
        <dbReference type="EMBL" id="EKX51140.1"/>
    </source>
</evidence>
<feature type="domain" description="Thioredoxin" evidence="2">
    <location>
        <begin position="430"/>
        <end position="562"/>
    </location>
</feature>
<dbReference type="OMA" id="CTTHSET"/>
<dbReference type="Pfam" id="PF13848">
    <property type="entry name" value="Thioredoxin_6"/>
    <property type="match status" value="1"/>
</dbReference>
<dbReference type="PaxDb" id="55529-EKX51140"/>
<dbReference type="InterPro" id="IPR036249">
    <property type="entry name" value="Thioredoxin-like_sf"/>
</dbReference>
<dbReference type="EnsemblProtists" id="EKX51140">
    <property type="protein sequence ID" value="EKX51140"/>
    <property type="gene ID" value="GUITHDRAFT_103061"/>
</dbReference>
<dbReference type="HOGENOM" id="CLU_025879_1_0_1"/>